<evidence type="ECO:0000256" key="3">
    <source>
        <dbReference type="ARBA" id="ARBA00023157"/>
    </source>
</evidence>
<evidence type="ECO:0000259" key="5">
    <source>
        <dbReference type="PROSITE" id="PS51352"/>
    </source>
</evidence>
<dbReference type="SUPFAM" id="SSF52833">
    <property type="entry name" value="Thioredoxin-like"/>
    <property type="match status" value="1"/>
</dbReference>
<dbReference type="GO" id="GO:0016209">
    <property type="term" value="F:antioxidant activity"/>
    <property type="evidence" value="ECO:0007669"/>
    <property type="project" value="InterPro"/>
</dbReference>
<keyword evidence="4" id="KW-0676">Redox-active center</keyword>
<dbReference type="PANTHER" id="PTHR42852">
    <property type="entry name" value="THIOL:DISULFIDE INTERCHANGE PROTEIN DSBE"/>
    <property type="match status" value="1"/>
</dbReference>
<dbReference type="PANTHER" id="PTHR42852:SF6">
    <property type="entry name" value="THIOL:DISULFIDE INTERCHANGE PROTEIN DSBE"/>
    <property type="match status" value="1"/>
</dbReference>
<evidence type="ECO:0000313" key="7">
    <source>
        <dbReference type="Proteomes" id="UP000288079"/>
    </source>
</evidence>
<organism evidence="6 7">
    <name type="scientific">Bacteroides faecalis</name>
    <dbReference type="NCBI Taxonomy" id="2447885"/>
    <lineage>
        <taxon>Bacteria</taxon>
        <taxon>Pseudomonadati</taxon>
        <taxon>Bacteroidota</taxon>
        <taxon>Bacteroidia</taxon>
        <taxon>Bacteroidales</taxon>
        <taxon>Bacteroidaceae</taxon>
        <taxon>Bacteroides</taxon>
    </lineage>
</organism>
<dbReference type="EMBL" id="BHWB01000008">
    <property type="protein sequence ID" value="GCB35806.1"/>
    <property type="molecule type" value="Genomic_DNA"/>
</dbReference>
<dbReference type="Proteomes" id="UP000288079">
    <property type="component" value="Unassembled WGS sequence"/>
</dbReference>
<dbReference type="InterPro" id="IPR036249">
    <property type="entry name" value="Thioredoxin-like_sf"/>
</dbReference>
<keyword evidence="3" id="KW-1015">Disulfide bond</keyword>
<dbReference type="GO" id="GO:0030313">
    <property type="term" value="C:cell envelope"/>
    <property type="evidence" value="ECO:0007669"/>
    <property type="project" value="UniProtKB-SubCell"/>
</dbReference>
<dbReference type="AlphaFoldDB" id="A0A401LW88"/>
<accession>A0A401LW88</accession>
<reference evidence="6 7" key="1">
    <citation type="submission" date="2018-10" db="EMBL/GenBank/DDBJ databases">
        <title>Draft Genome Sequence of Bacteroides sp. KCTC 15687.</title>
        <authorList>
            <person name="Yu S.Y."/>
            <person name="Kim J.S."/>
            <person name="Oh B.S."/>
            <person name="Park S.H."/>
            <person name="Kang S.W."/>
            <person name="Park J.E."/>
            <person name="Choi S.H."/>
            <person name="Han K.I."/>
            <person name="Lee K.C."/>
            <person name="Eom M.K."/>
            <person name="Suh M.K."/>
            <person name="Lee D.H."/>
            <person name="Yoon H."/>
            <person name="Kim B."/>
            <person name="Yang S.J."/>
            <person name="Lee J.S."/>
            <person name="Lee J.H."/>
        </authorList>
    </citation>
    <scope>NUCLEOTIDE SEQUENCE [LARGE SCALE GENOMIC DNA]</scope>
    <source>
        <strain evidence="6 7">KCTC 15687</strain>
    </source>
</reference>
<dbReference type="InterPro" id="IPR013766">
    <property type="entry name" value="Thioredoxin_domain"/>
</dbReference>
<dbReference type="InterPro" id="IPR050553">
    <property type="entry name" value="Thioredoxin_ResA/DsbE_sf"/>
</dbReference>
<proteinExistence type="predicted"/>
<evidence type="ECO:0000256" key="2">
    <source>
        <dbReference type="ARBA" id="ARBA00022748"/>
    </source>
</evidence>
<dbReference type="CDD" id="cd02966">
    <property type="entry name" value="TlpA_like_family"/>
    <property type="match status" value="1"/>
</dbReference>
<dbReference type="GO" id="GO:0016491">
    <property type="term" value="F:oxidoreductase activity"/>
    <property type="evidence" value="ECO:0007669"/>
    <property type="project" value="InterPro"/>
</dbReference>
<evidence type="ECO:0000313" key="6">
    <source>
        <dbReference type="EMBL" id="GCB35806.1"/>
    </source>
</evidence>
<name>A0A401LW88_9BACE</name>
<feature type="domain" description="Thioredoxin" evidence="5">
    <location>
        <begin position="252"/>
        <end position="390"/>
    </location>
</feature>
<keyword evidence="7" id="KW-1185">Reference proteome</keyword>
<protein>
    <submittedName>
        <fullName evidence="6">Thiol:disulfide interchange protein</fullName>
    </submittedName>
</protein>
<dbReference type="PROSITE" id="PS51352">
    <property type="entry name" value="THIOREDOXIN_2"/>
    <property type="match status" value="1"/>
</dbReference>
<dbReference type="Gene3D" id="3.40.30.10">
    <property type="entry name" value="Glutaredoxin"/>
    <property type="match status" value="1"/>
</dbReference>
<dbReference type="GO" id="GO:0017004">
    <property type="term" value="P:cytochrome complex assembly"/>
    <property type="evidence" value="ECO:0007669"/>
    <property type="project" value="UniProtKB-KW"/>
</dbReference>
<dbReference type="InterPro" id="IPR000866">
    <property type="entry name" value="AhpC/TSA"/>
</dbReference>
<gene>
    <name evidence="6" type="ORF">KGMB02408_27510</name>
</gene>
<keyword evidence="2" id="KW-0201">Cytochrome c-type biogenesis</keyword>
<sequence length="390" mass="44202">MSERLPGSTKYSIFVHHQKTMYMKRTFLLILIIISACFCYAQQKVATYIVEGPLSDPTMQGETIVMVNYENPETVNSAKVLNGKFQFTGEVEVPFLARIFAGKHYGMCIIEKGTITLDLEKTHTTSGFPILNPGFGTPLNNEFANLKIFVDSLSYEAIERLNQLQKESADNETKAKQEEEIRIKLRKIIIPQYQKVFKRHTNDILGFYTINELSKELSPDEMMPILTQAGSYIMSLPSVQNIIKRLEKLKQTSEGKMFVDFEGKDENGQPLKLSNFVGRGKYTLVSFWSRSCHGCRMEIPIIDEIYKQFGNKELEVVGVAVNEGSISTKKAIKELNITWPQLFETGSQPYHLYGFSSIPQIMLFSPDGTIIARNLHGEGLKAKVKDVLKP</sequence>
<dbReference type="Pfam" id="PF14289">
    <property type="entry name" value="DUF4369"/>
    <property type="match status" value="1"/>
</dbReference>
<dbReference type="InterPro" id="IPR025380">
    <property type="entry name" value="DUF4369"/>
</dbReference>
<evidence type="ECO:0000256" key="1">
    <source>
        <dbReference type="ARBA" id="ARBA00004196"/>
    </source>
</evidence>
<comment type="subcellular location">
    <subcellularLocation>
        <location evidence="1">Cell envelope</location>
    </subcellularLocation>
</comment>
<evidence type="ECO:0000256" key="4">
    <source>
        <dbReference type="ARBA" id="ARBA00023284"/>
    </source>
</evidence>
<dbReference type="Pfam" id="PF00578">
    <property type="entry name" value="AhpC-TSA"/>
    <property type="match status" value="1"/>
</dbReference>
<comment type="caution">
    <text evidence="6">The sequence shown here is derived from an EMBL/GenBank/DDBJ whole genome shotgun (WGS) entry which is preliminary data.</text>
</comment>